<proteinExistence type="predicted"/>
<dbReference type="SUPFAM" id="SSF48498">
    <property type="entry name" value="Tetracyclin repressor-like, C-terminal domain"/>
    <property type="match status" value="1"/>
</dbReference>
<dbReference type="InterPro" id="IPR036271">
    <property type="entry name" value="Tet_transcr_reg_TetR-rel_C_sf"/>
</dbReference>
<comment type="caution">
    <text evidence="4">The sequence shown here is derived from an EMBL/GenBank/DDBJ whole genome shotgun (WGS) entry which is preliminary data.</text>
</comment>
<dbReference type="GO" id="GO:0003700">
    <property type="term" value="F:DNA-binding transcription factor activity"/>
    <property type="evidence" value="ECO:0007669"/>
    <property type="project" value="TreeGrafter"/>
</dbReference>
<dbReference type="GO" id="GO:0000976">
    <property type="term" value="F:transcription cis-regulatory region binding"/>
    <property type="evidence" value="ECO:0007669"/>
    <property type="project" value="TreeGrafter"/>
</dbReference>
<keyword evidence="1 2" id="KW-0238">DNA-binding</keyword>
<evidence type="ECO:0000256" key="2">
    <source>
        <dbReference type="PROSITE-ProRule" id="PRU00335"/>
    </source>
</evidence>
<dbReference type="InterPro" id="IPR009057">
    <property type="entry name" value="Homeodomain-like_sf"/>
</dbReference>
<sequence length="205" mass="23776">MNEAFFALEEEKQRAVFNAAMEVFSRWEYKRASTDLIAAKAGVSKGLLFYYFHNKKTLYLETFAYAQRLVSAFIQETVPIRSADFFDRLGGASREKMRLMAQSPFLLDFCVRAYYSEGEDVSTELRRKIGGELGGLYATWFEGVDTGRFRPGVDPAHLLNMIAWMTDGYIHTRRMEGKPLDLEERMAEVDGWMKLFRAYAYKEEE</sequence>
<dbReference type="PRINTS" id="PR00455">
    <property type="entry name" value="HTHTETR"/>
</dbReference>
<feature type="DNA-binding region" description="H-T-H motif" evidence="2">
    <location>
        <begin position="33"/>
        <end position="52"/>
    </location>
</feature>
<name>A0A9D2E4R7_9FIRM</name>
<evidence type="ECO:0000313" key="4">
    <source>
        <dbReference type="EMBL" id="HIZ31183.1"/>
    </source>
</evidence>
<dbReference type="AlphaFoldDB" id="A0A9D2E4R7"/>
<dbReference type="EMBL" id="DXBV01000080">
    <property type="protein sequence ID" value="HIZ31183.1"/>
    <property type="molecule type" value="Genomic_DNA"/>
</dbReference>
<reference evidence="4" key="2">
    <citation type="submission" date="2021-04" db="EMBL/GenBank/DDBJ databases">
        <authorList>
            <person name="Gilroy R."/>
        </authorList>
    </citation>
    <scope>NUCLEOTIDE SEQUENCE</scope>
    <source>
        <strain evidence="4">ChiGjej4B4-18154</strain>
    </source>
</reference>
<dbReference type="PANTHER" id="PTHR30055">
    <property type="entry name" value="HTH-TYPE TRANSCRIPTIONAL REGULATOR RUTR"/>
    <property type="match status" value="1"/>
</dbReference>
<evidence type="ECO:0000313" key="5">
    <source>
        <dbReference type="Proteomes" id="UP000824035"/>
    </source>
</evidence>
<dbReference type="Gene3D" id="1.10.10.60">
    <property type="entry name" value="Homeodomain-like"/>
    <property type="match status" value="1"/>
</dbReference>
<dbReference type="PROSITE" id="PS50977">
    <property type="entry name" value="HTH_TETR_2"/>
    <property type="match status" value="1"/>
</dbReference>
<reference evidence="4" key="1">
    <citation type="journal article" date="2021" name="PeerJ">
        <title>Extensive microbial diversity within the chicken gut microbiome revealed by metagenomics and culture.</title>
        <authorList>
            <person name="Gilroy R."/>
            <person name="Ravi A."/>
            <person name="Getino M."/>
            <person name="Pursley I."/>
            <person name="Horton D.L."/>
            <person name="Alikhan N.F."/>
            <person name="Baker D."/>
            <person name="Gharbi K."/>
            <person name="Hall N."/>
            <person name="Watson M."/>
            <person name="Adriaenssens E.M."/>
            <person name="Foster-Nyarko E."/>
            <person name="Jarju S."/>
            <person name="Secka A."/>
            <person name="Antonio M."/>
            <person name="Oren A."/>
            <person name="Chaudhuri R.R."/>
            <person name="La Ragione R."/>
            <person name="Hildebrand F."/>
            <person name="Pallen M.J."/>
        </authorList>
    </citation>
    <scope>NUCLEOTIDE SEQUENCE</scope>
    <source>
        <strain evidence="4">ChiGjej4B4-18154</strain>
    </source>
</reference>
<dbReference type="Gene3D" id="1.10.357.10">
    <property type="entry name" value="Tetracycline Repressor, domain 2"/>
    <property type="match status" value="1"/>
</dbReference>
<protein>
    <submittedName>
        <fullName evidence="4">TetR/AcrR family transcriptional regulator</fullName>
    </submittedName>
</protein>
<gene>
    <name evidence="4" type="ORF">H9813_08160</name>
</gene>
<evidence type="ECO:0000256" key="1">
    <source>
        <dbReference type="ARBA" id="ARBA00023125"/>
    </source>
</evidence>
<dbReference type="Proteomes" id="UP000824035">
    <property type="component" value="Unassembled WGS sequence"/>
</dbReference>
<dbReference type="InterPro" id="IPR001647">
    <property type="entry name" value="HTH_TetR"/>
</dbReference>
<dbReference type="PANTHER" id="PTHR30055:SF226">
    <property type="entry name" value="HTH-TYPE TRANSCRIPTIONAL REGULATOR PKSA"/>
    <property type="match status" value="1"/>
</dbReference>
<feature type="domain" description="HTH tetR-type" evidence="3">
    <location>
        <begin position="10"/>
        <end position="70"/>
    </location>
</feature>
<dbReference type="SUPFAM" id="SSF46689">
    <property type="entry name" value="Homeodomain-like"/>
    <property type="match status" value="1"/>
</dbReference>
<accession>A0A9D2E4R7</accession>
<organism evidence="4 5">
    <name type="scientific">Candidatus Allofournierella merdipullorum</name>
    <dbReference type="NCBI Taxonomy" id="2838595"/>
    <lineage>
        <taxon>Bacteria</taxon>
        <taxon>Bacillati</taxon>
        <taxon>Bacillota</taxon>
        <taxon>Clostridia</taxon>
        <taxon>Eubacteriales</taxon>
        <taxon>Oscillospiraceae</taxon>
        <taxon>Allofournierella</taxon>
    </lineage>
</organism>
<evidence type="ECO:0000259" key="3">
    <source>
        <dbReference type="PROSITE" id="PS50977"/>
    </source>
</evidence>
<dbReference type="Pfam" id="PF00440">
    <property type="entry name" value="TetR_N"/>
    <property type="match status" value="1"/>
</dbReference>
<dbReference type="InterPro" id="IPR050109">
    <property type="entry name" value="HTH-type_TetR-like_transc_reg"/>
</dbReference>